<feature type="region of interest" description="Disordered" evidence="3">
    <location>
        <begin position="30"/>
        <end position="55"/>
    </location>
</feature>
<dbReference type="SUPFAM" id="SSF52833">
    <property type="entry name" value="Thioredoxin-like"/>
    <property type="match status" value="1"/>
</dbReference>
<sequence length="325" mass="34432">MTRPDPRQTAALSAALSRAVDLSALKARADAAARAPKPATPASDQDDTDAPATSGAHSIDVTEANFEAEVVERSAEVPVVVALVAGWSAQSKQLVGVLERLAVEGRGAWRLAKVDVEISPRVAQLFGVQAVPMVIAIAARQPVDAFNDVPPEDRVRQWINSILDALRDRLPGIRAAEAGAPAAVAEPEPEDERFAAAEDAFEAGDFETAEARYQAILDAEPANADAKAALAQVRFLARTQAIDPSVIVRADTSPDDVDAQAGAADLELAGQQVEKAFGRLIAAVRRSSGAERDKARTHLVSLFDLFPADDPRVVKARRELASALF</sequence>
<feature type="compositionally biased region" description="Low complexity" evidence="3">
    <location>
        <begin position="30"/>
        <end position="43"/>
    </location>
</feature>
<evidence type="ECO:0000256" key="1">
    <source>
        <dbReference type="ARBA" id="ARBA00008987"/>
    </source>
</evidence>
<evidence type="ECO:0000313" key="5">
    <source>
        <dbReference type="EMBL" id="PPK61108.1"/>
    </source>
</evidence>
<dbReference type="InterPro" id="IPR013766">
    <property type="entry name" value="Thioredoxin_domain"/>
</dbReference>
<proteinExistence type="inferred from homology"/>
<comment type="caution">
    <text evidence="5">The sequence shown here is derived from an EMBL/GenBank/DDBJ whole genome shotgun (WGS) entry which is preliminary data.</text>
</comment>
<dbReference type="PANTHER" id="PTHR45663">
    <property type="entry name" value="GEO12009P1"/>
    <property type="match status" value="1"/>
</dbReference>
<reference evidence="5 6" key="1">
    <citation type="submission" date="2018-02" db="EMBL/GenBank/DDBJ databases">
        <title>Genomic Encyclopedia of Archaeal and Bacterial Type Strains, Phase II (KMG-II): from individual species to whole genera.</title>
        <authorList>
            <person name="Goeker M."/>
        </authorList>
    </citation>
    <scope>NUCLEOTIDE SEQUENCE [LARGE SCALE GENOMIC DNA]</scope>
    <source>
        <strain evidence="5 6">YU 961-1</strain>
    </source>
</reference>
<evidence type="ECO:0000256" key="3">
    <source>
        <dbReference type="SAM" id="MobiDB-lite"/>
    </source>
</evidence>
<dbReference type="RefSeq" id="WP_104483577.1">
    <property type="nucleotide sequence ID" value="NZ_CP154825.1"/>
</dbReference>
<dbReference type="Pfam" id="PF14561">
    <property type="entry name" value="TPR_20"/>
    <property type="match status" value="1"/>
</dbReference>
<keyword evidence="6" id="KW-1185">Reference proteome</keyword>
<dbReference type="InterPro" id="IPR011990">
    <property type="entry name" value="TPR-like_helical_dom_sf"/>
</dbReference>
<name>A0A2S6GBC2_9PSEU</name>
<protein>
    <submittedName>
        <fullName evidence="5">Putative thioredoxin</fullName>
    </submittedName>
</protein>
<accession>A0A2S6GBC2</accession>
<evidence type="ECO:0000259" key="4">
    <source>
        <dbReference type="Pfam" id="PF00085"/>
    </source>
</evidence>
<dbReference type="GO" id="GO:0006950">
    <property type="term" value="P:response to stress"/>
    <property type="evidence" value="ECO:0007669"/>
    <property type="project" value="UniProtKB-ARBA"/>
</dbReference>
<dbReference type="AlphaFoldDB" id="A0A2S6GBC2"/>
<dbReference type="GO" id="GO:0015035">
    <property type="term" value="F:protein-disulfide reductase activity"/>
    <property type="evidence" value="ECO:0007669"/>
    <property type="project" value="TreeGrafter"/>
</dbReference>
<dbReference type="PANTHER" id="PTHR45663:SF11">
    <property type="entry name" value="GEO12009P1"/>
    <property type="match status" value="1"/>
</dbReference>
<feature type="domain" description="Thioredoxin" evidence="4">
    <location>
        <begin position="60"/>
        <end position="160"/>
    </location>
</feature>
<dbReference type="Proteomes" id="UP000239203">
    <property type="component" value="Unassembled WGS sequence"/>
</dbReference>
<evidence type="ECO:0000256" key="2">
    <source>
        <dbReference type="ARBA" id="ARBA00023284"/>
    </source>
</evidence>
<dbReference type="Gene3D" id="3.40.30.10">
    <property type="entry name" value="Glutaredoxin"/>
    <property type="match status" value="1"/>
</dbReference>
<evidence type="ECO:0000313" key="6">
    <source>
        <dbReference type="Proteomes" id="UP000239203"/>
    </source>
</evidence>
<dbReference type="OrthoDB" id="5181746at2"/>
<dbReference type="Pfam" id="PF00085">
    <property type="entry name" value="Thioredoxin"/>
    <property type="match status" value="1"/>
</dbReference>
<dbReference type="Gene3D" id="1.25.40.10">
    <property type="entry name" value="Tetratricopeptide repeat domain"/>
    <property type="match status" value="1"/>
</dbReference>
<gene>
    <name evidence="5" type="ORF">CLV40_14430</name>
</gene>
<organism evidence="5 6">
    <name type="scientific">Actinokineospora auranticolor</name>
    <dbReference type="NCBI Taxonomy" id="155976"/>
    <lineage>
        <taxon>Bacteria</taxon>
        <taxon>Bacillati</taxon>
        <taxon>Actinomycetota</taxon>
        <taxon>Actinomycetes</taxon>
        <taxon>Pseudonocardiales</taxon>
        <taxon>Pseudonocardiaceae</taxon>
        <taxon>Actinokineospora</taxon>
    </lineage>
</organism>
<keyword evidence="2" id="KW-0676">Redox-active center</keyword>
<comment type="similarity">
    <text evidence="1">Belongs to the thioredoxin family.</text>
</comment>
<dbReference type="EMBL" id="PTIX01000044">
    <property type="protein sequence ID" value="PPK61108.1"/>
    <property type="molecule type" value="Genomic_DNA"/>
</dbReference>
<dbReference type="GO" id="GO:0005737">
    <property type="term" value="C:cytoplasm"/>
    <property type="evidence" value="ECO:0007669"/>
    <property type="project" value="TreeGrafter"/>
</dbReference>
<dbReference type="InterPro" id="IPR036249">
    <property type="entry name" value="Thioredoxin-like_sf"/>
</dbReference>
<dbReference type="CDD" id="cd02956">
    <property type="entry name" value="ybbN"/>
    <property type="match status" value="1"/>
</dbReference>